<dbReference type="EMBL" id="MCOG01000055">
    <property type="protein sequence ID" value="ORY63743.1"/>
    <property type="molecule type" value="Genomic_DNA"/>
</dbReference>
<feature type="compositionally biased region" description="Low complexity" evidence="1">
    <location>
        <begin position="259"/>
        <end position="270"/>
    </location>
</feature>
<feature type="region of interest" description="Disordered" evidence="1">
    <location>
        <begin position="243"/>
        <end position="274"/>
    </location>
</feature>
<keyword evidence="3" id="KW-1185">Reference proteome</keyword>
<protein>
    <submittedName>
        <fullName evidence="2">Uncharacterized protein</fullName>
    </submittedName>
</protein>
<gene>
    <name evidence="2" type="ORF">LY90DRAFT_700909</name>
</gene>
<dbReference type="AlphaFoldDB" id="A0A1Y2DWV9"/>
<name>A0A1Y2DWV9_9FUNG</name>
<organism evidence="2 3">
    <name type="scientific">Neocallimastix californiae</name>
    <dbReference type="NCBI Taxonomy" id="1754190"/>
    <lineage>
        <taxon>Eukaryota</taxon>
        <taxon>Fungi</taxon>
        <taxon>Fungi incertae sedis</taxon>
        <taxon>Chytridiomycota</taxon>
        <taxon>Chytridiomycota incertae sedis</taxon>
        <taxon>Neocallimastigomycetes</taxon>
        <taxon>Neocallimastigales</taxon>
        <taxon>Neocallimastigaceae</taxon>
        <taxon>Neocallimastix</taxon>
    </lineage>
</organism>
<sequence length="313" mass="36011">MPVTDMSSEIESEIPFDDDLPKVDGRRRLSFKKSFFVWTTQKQIANKNKFIFDSNPMIHSLTGKNSHHESYIIKSSKYETSLSSLNYDESDNEFTSESDFNIMGEDEKKDYYSMEELNNTTQIKNNYSKVRKVPQLSENTLCYSSNTNTINTVNTISSEFNPKTRLISANDIKNGLDGDILNIYKNRSKSNDNINEINIERNEDIIVENTTENIIENNRENIENVDGKNIENIENIYISDDEESDEYNKGDNVKKGIKYKGSSSSSSLTKNNKKTNKKTVTFCDNVTIIESSKPLKSTNIFIRIISKIIRRKQ</sequence>
<evidence type="ECO:0000313" key="2">
    <source>
        <dbReference type="EMBL" id="ORY63743.1"/>
    </source>
</evidence>
<reference evidence="2 3" key="1">
    <citation type="submission" date="2016-08" db="EMBL/GenBank/DDBJ databases">
        <title>A Parts List for Fungal Cellulosomes Revealed by Comparative Genomics.</title>
        <authorList>
            <consortium name="DOE Joint Genome Institute"/>
            <person name="Haitjema C.H."/>
            <person name="Gilmore S.P."/>
            <person name="Henske J.K."/>
            <person name="Solomon K.V."/>
            <person name="De Groot R."/>
            <person name="Kuo A."/>
            <person name="Mondo S.J."/>
            <person name="Salamov A.A."/>
            <person name="Labutti K."/>
            <person name="Zhao Z."/>
            <person name="Chiniquy J."/>
            <person name="Barry K."/>
            <person name="Brewer H.M."/>
            <person name="Purvine S.O."/>
            <person name="Wright A.T."/>
            <person name="Boxma B."/>
            <person name="Van Alen T."/>
            <person name="Hackstein J.H."/>
            <person name="Baker S.E."/>
            <person name="Grigoriev I.V."/>
            <person name="O'Malley M.A."/>
        </authorList>
    </citation>
    <scope>NUCLEOTIDE SEQUENCE [LARGE SCALE GENOMIC DNA]</scope>
    <source>
        <strain evidence="2 3">G1</strain>
    </source>
</reference>
<dbReference type="Proteomes" id="UP000193920">
    <property type="component" value="Unassembled WGS sequence"/>
</dbReference>
<evidence type="ECO:0000313" key="3">
    <source>
        <dbReference type="Proteomes" id="UP000193920"/>
    </source>
</evidence>
<proteinExistence type="predicted"/>
<accession>A0A1Y2DWV9</accession>
<comment type="caution">
    <text evidence="2">The sequence shown here is derived from an EMBL/GenBank/DDBJ whole genome shotgun (WGS) entry which is preliminary data.</text>
</comment>
<evidence type="ECO:0000256" key="1">
    <source>
        <dbReference type="SAM" id="MobiDB-lite"/>
    </source>
</evidence>